<name>A0A366WTY0_9RHOB</name>
<dbReference type="EMBL" id="QOCE01000037">
    <property type="protein sequence ID" value="RBW53324.1"/>
    <property type="molecule type" value="Genomic_DNA"/>
</dbReference>
<reference evidence="1 2" key="1">
    <citation type="submission" date="2018-07" db="EMBL/GenBank/DDBJ databases">
        <title>Modular assembly of carbohydrate-degrading microbial communities in the ocean.</title>
        <authorList>
            <person name="Enke T.N."/>
            <person name="Datta M.S."/>
            <person name="Schwartzman J.A."/>
            <person name="Cermak N."/>
            <person name="Schmitz D.A."/>
            <person name="Barrere J."/>
            <person name="Cordero O.X."/>
        </authorList>
    </citation>
    <scope>NUCLEOTIDE SEQUENCE [LARGE SCALE GENOMIC DNA]</scope>
    <source>
        <strain evidence="1 2">C3M10</strain>
    </source>
</reference>
<evidence type="ECO:0000313" key="1">
    <source>
        <dbReference type="EMBL" id="RBW53324.1"/>
    </source>
</evidence>
<gene>
    <name evidence="1" type="ORF">DS909_14430</name>
</gene>
<organism evidence="1 2">
    <name type="scientific">Phaeobacter gallaeciensis</name>
    <dbReference type="NCBI Taxonomy" id="60890"/>
    <lineage>
        <taxon>Bacteria</taxon>
        <taxon>Pseudomonadati</taxon>
        <taxon>Pseudomonadota</taxon>
        <taxon>Alphaproteobacteria</taxon>
        <taxon>Rhodobacterales</taxon>
        <taxon>Roseobacteraceae</taxon>
        <taxon>Phaeobacter</taxon>
    </lineage>
</organism>
<accession>A0A366WTY0</accession>
<comment type="caution">
    <text evidence="1">The sequence shown here is derived from an EMBL/GenBank/DDBJ whole genome shotgun (WGS) entry which is preliminary data.</text>
</comment>
<dbReference type="AlphaFoldDB" id="A0A366WTY0"/>
<dbReference type="Proteomes" id="UP000252706">
    <property type="component" value="Unassembled WGS sequence"/>
</dbReference>
<evidence type="ECO:0000313" key="2">
    <source>
        <dbReference type="Proteomes" id="UP000252706"/>
    </source>
</evidence>
<dbReference type="RefSeq" id="WP_113824173.1">
    <property type="nucleotide sequence ID" value="NZ_QOCE01000037.1"/>
</dbReference>
<sequence>MDPKAIFLGEQGTSNREHGITFVGDDVFTVKCREMKIQFFTAESSNSEIKQNTFPHVFNVREDSAEQLKL</sequence>
<proteinExistence type="predicted"/>
<protein>
    <submittedName>
        <fullName evidence="1">Uncharacterized protein</fullName>
    </submittedName>
</protein>